<keyword evidence="3" id="KW-0677">Repeat</keyword>
<keyword evidence="9" id="KW-1185">Reference proteome</keyword>
<accession>A0AAD7W1X1</accession>
<dbReference type="SMART" id="SM00214">
    <property type="entry name" value="VWC"/>
    <property type="match status" value="2"/>
</dbReference>
<dbReference type="PANTHER" id="PTHR47246">
    <property type="entry name" value="MUCIN-19"/>
    <property type="match status" value="1"/>
</dbReference>
<evidence type="ECO:0000256" key="1">
    <source>
        <dbReference type="ARBA" id="ARBA00004613"/>
    </source>
</evidence>
<comment type="caution">
    <text evidence="5">Lacks conserved residue(s) required for the propagation of feature annotation.</text>
</comment>
<dbReference type="InterPro" id="IPR036084">
    <property type="entry name" value="Ser_inhib-like_sf"/>
</dbReference>
<keyword evidence="4 5" id="KW-1015">Disulfide bond</keyword>
<gene>
    <name evidence="8" type="ORF">AAFF_G00280970</name>
</gene>
<dbReference type="SUPFAM" id="SSF57567">
    <property type="entry name" value="Serine protease inhibitors"/>
    <property type="match status" value="1"/>
</dbReference>
<dbReference type="PROSITE" id="PS50184">
    <property type="entry name" value="VWFC_2"/>
    <property type="match status" value="1"/>
</dbReference>
<proteinExistence type="predicted"/>
<evidence type="ECO:0000256" key="3">
    <source>
        <dbReference type="ARBA" id="ARBA00022737"/>
    </source>
</evidence>
<evidence type="ECO:0000313" key="9">
    <source>
        <dbReference type="Proteomes" id="UP001221898"/>
    </source>
</evidence>
<evidence type="ECO:0000256" key="4">
    <source>
        <dbReference type="ARBA" id="ARBA00023157"/>
    </source>
</evidence>
<feature type="domain" description="CTCK" evidence="6">
    <location>
        <begin position="231"/>
        <end position="320"/>
    </location>
</feature>
<dbReference type="Proteomes" id="UP001221898">
    <property type="component" value="Unassembled WGS sequence"/>
</dbReference>
<dbReference type="GO" id="GO:0005576">
    <property type="term" value="C:extracellular region"/>
    <property type="evidence" value="ECO:0007669"/>
    <property type="project" value="UniProtKB-SubCell"/>
</dbReference>
<name>A0AAD7W1X1_9TELE</name>
<dbReference type="SUPFAM" id="SSF57603">
    <property type="entry name" value="FnI-like domain"/>
    <property type="match status" value="1"/>
</dbReference>
<dbReference type="PROSITE" id="PS01225">
    <property type="entry name" value="CTCK_2"/>
    <property type="match status" value="1"/>
</dbReference>
<feature type="domain" description="VWFC" evidence="7">
    <location>
        <begin position="103"/>
        <end position="169"/>
    </location>
</feature>
<evidence type="ECO:0000259" key="7">
    <source>
        <dbReference type="PROSITE" id="PS50184"/>
    </source>
</evidence>
<keyword evidence="2" id="KW-0964">Secreted</keyword>
<evidence type="ECO:0000256" key="2">
    <source>
        <dbReference type="ARBA" id="ARBA00022525"/>
    </source>
</evidence>
<feature type="disulfide bond" evidence="5">
    <location>
        <begin position="249"/>
        <end position="298"/>
    </location>
</feature>
<dbReference type="PROSITE" id="PS01185">
    <property type="entry name" value="CTCK_1"/>
    <property type="match status" value="1"/>
</dbReference>
<comment type="subcellular location">
    <subcellularLocation>
        <location evidence="1">Secreted</location>
    </subcellularLocation>
</comment>
<dbReference type="InterPro" id="IPR006207">
    <property type="entry name" value="Cys_knot_C"/>
</dbReference>
<dbReference type="InterPro" id="IPR001007">
    <property type="entry name" value="VWF_dom"/>
</dbReference>
<evidence type="ECO:0000259" key="6">
    <source>
        <dbReference type="PROSITE" id="PS01225"/>
    </source>
</evidence>
<sequence>MLKKNCRFDSCKNESMSCSALEKAAEDCQNAGICVDWRPLTNGICEFKCPGDMEYKECPSANSKFCEGGHEYTDMEKPTAGCFCPDNKLRAGRYKETCVSECTDCRGPHGESKKLGETWEANCYLCTCDNMTRTEKCTPKISPSPPTCKDNEMLVTFNGTGCCNMTVCVERTCEHNGRTYKIGERWSNSSQPCVSYSCEKSGTKMDKKVCAEQQCPEELRVWDENKCCYTCNRNCAPRMSRVNITVGDCKKEVALPVCEGQCGSHFQWNVTAGVLRMEKECQCCQEKMSKEKSITLMCEAGASKMYKYKHIIDCECNVCK</sequence>
<dbReference type="PANTHER" id="PTHR47246:SF1">
    <property type="entry name" value="MUCIN-19"/>
    <property type="match status" value="1"/>
</dbReference>
<evidence type="ECO:0000313" key="8">
    <source>
        <dbReference type="EMBL" id="KAJ8372590.1"/>
    </source>
</evidence>
<dbReference type="Pfam" id="PF00007">
    <property type="entry name" value="Cys_knot"/>
    <property type="match status" value="1"/>
</dbReference>
<evidence type="ECO:0000256" key="5">
    <source>
        <dbReference type="PROSITE-ProRule" id="PRU00039"/>
    </source>
</evidence>
<dbReference type="SMART" id="SM00041">
    <property type="entry name" value="CT"/>
    <property type="match status" value="1"/>
</dbReference>
<comment type="caution">
    <text evidence="8">The sequence shown here is derived from an EMBL/GenBank/DDBJ whole genome shotgun (WGS) entry which is preliminary data.</text>
</comment>
<reference evidence="8" key="1">
    <citation type="journal article" date="2023" name="Science">
        <title>Genome structures resolve the early diversification of teleost fishes.</title>
        <authorList>
            <person name="Parey E."/>
            <person name="Louis A."/>
            <person name="Montfort J."/>
            <person name="Bouchez O."/>
            <person name="Roques C."/>
            <person name="Iampietro C."/>
            <person name="Lluch J."/>
            <person name="Castinel A."/>
            <person name="Donnadieu C."/>
            <person name="Desvignes T."/>
            <person name="Floi Bucao C."/>
            <person name="Jouanno E."/>
            <person name="Wen M."/>
            <person name="Mejri S."/>
            <person name="Dirks R."/>
            <person name="Jansen H."/>
            <person name="Henkel C."/>
            <person name="Chen W.J."/>
            <person name="Zahm M."/>
            <person name="Cabau C."/>
            <person name="Klopp C."/>
            <person name="Thompson A.W."/>
            <person name="Robinson-Rechavi M."/>
            <person name="Braasch I."/>
            <person name="Lecointre G."/>
            <person name="Bobe J."/>
            <person name="Postlethwait J.H."/>
            <person name="Berthelot C."/>
            <person name="Roest Crollius H."/>
            <person name="Guiguen Y."/>
        </authorList>
    </citation>
    <scope>NUCLEOTIDE SEQUENCE</scope>
    <source>
        <strain evidence="8">NC1722</strain>
    </source>
</reference>
<dbReference type="InterPro" id="IPR029034">
    <property type="entry name" value="Cystine-knot_cytokine"/>
</dbReference>
<protein>
    <submittedName>
        <fullName evidence="8">Uncharacterized protein</fullName>
    </submittedName>
</protein>
<dbReference type="EMBL" id="JAINUG010000394">
    <property type="protein sequence ID" value="KAJ8372590.1"/>
    <property type="molecule type" value="Genomic_DNA"/>
</dbReference>
<dbReference type="AlphaFoldDB" id="A0AAD7W1X1"/>
<organism evidence="8 9">
    <name type="scientific">Aldrovandia affinis</name>
    <dbReference type="NCBI Taxonomy" id="143900"/>
    <lineage>
        <taxon>Eukaryota</taxon>
        <taxon>Metazoa</taxon>
        <taxon>Chordata</taxon>
        <taxon>Craniata</taxon>
        <taxon>Vertebrata</taxon>
        <taxon>Euteleostomi</taxon>
        <taxon>Actinopterygii</taxon>
        <taxon>Neopterygii</taxon>
        <taxon>Teleostei</taxon>
        <taxon>Notacanthiformes</taxon>
        <taxon>Halosauridae</taxon>
        <taxon>Aldrovandia</taxon>
    </lineage>
</organism>
<dbReference type="Gene3D" id="2.10.90.10">
    <property type="entry name" value="Cystine-knot cytokines"/>
    <property type="match status" value="1"/>
</dbReference>
<dbReference type="InterPro" id="IPR006208">
    <property type="entry name" value="Glyco_hormone_CN"/>
</dbReference>